<name>A0A1E3XC32_9BACT</name>
<sequence length="106" mass="11976">MTENEIGKVIVDVAIAIHRALGSGLYEIVYEVVLTHELKKHGLKVDRQVPVSIEYDGIKFDEGFRADIIIENKVILELKSIESVTKANKKQVLTYLRLTGCSWATY</sequence>
<dbReference type="InterPro" id="IPR026350">
    <property type="entry name" value="GxxExxY"/>
</dbReference>
<accession>A0A1E3XC32</accession>
<dbReference type="Proteomes" id="UP000094056">
    <property type="component" value="Unassembled WGS sequence"/>
</dbReference>
<reference evidence="1 2" key="1">
    <citation type="submission" date="2016-07" db="EMBL/GenBank/DDBJ databases">
        <title>Draft genome of Scalindua rubra, obtained from a brine-seawater interface in the Red Sea, sheds light on salt adaptation in anammox bacteria.</title>
        <authorList>
            <person name="Speth D.R."/>
            <person name="Lagkouvardos I."/>
            <person name="Wang Y."/>
            <person name="Qian P.-Y."/>
            <person name="Dutilh B.E."/>
            <person name="Jetten M.S."/>
        </authorList>
    </citation>
    <scope>NUCLEOTIDE SEQUENCE [LARGE SCALE GENOMIC DNA]</scope>
    <source>
        <strain evidence="1">BSI-1</strain>
    </source>
</reference>
<evidence type="ECO:0008006" key="3">
    <source>
        <dbReference type="Google" id="ProtNLM"/>
    </source>
</evidence>
<proteinExistence type="predicted"/>
<dbReference type="Pfam" id="PF13366">
    <property type="entry name" value="PDDEXK_3"/>
    <property type="match status" value="1"/>
</dbReference>
<dbReference type="EMBL" id="MAYW01000059">
    <property type="protein sequence ID" value="ODS32514.1"/>
    <property type="molecule type" value="Genomic_DNA"/>
</dbReference>
<evidence type="ECO:0000313" key="1">
    <source>
        <dbReference type="EMBL" id="ODS32514.1"/>
    </source>
</evidence>
<comment type="caution">
    <text evidence="1">The sequence shown here is derived from an EMBL/GenBank/DDBJ whole genome shotgun (WGS) entry which is preliminary data.</text>
</comment>
<dbReference type="NCBIfam" id="TIGR04256">
    <property type="entry name" value="GxxExxY"/>
    <property type="match status" value="1"/>
</dbReference>
<gene>
    <name evidence="1" type="ORF">SCARUB_02369</name>
</gene>
<organism evidence="1 2">
    <name type="scientific">Candidatus Scalindua rubra</name>
    <dbReference type="NCBI Taxonomy" id="1872076"/>
    <lineage>
        <taxon>Bacteria</taxon>
        <taxon>Pseudomonadati</taxon>
        <taxon>Planctomycetota</taxon>
        <taxon>Candidatus Brocadiia</taxon>
        <taxon>Candidatus Brocadiales</taxon>
        <taxon>Candidatus Scalinduaceae</taxon>
        <taxon>Candidatus Scalindua</taxon>
    </lineage>
</organism>
<dbReference type="AlphaFoldDB" id="A0A1E3XC32"/>
<evidence type="ECO:0000313" key="2">
    <source>
        <dbReference type="Proteomes" id="UP000094056"/>
    </source>
</evidence>
<protein>
    <recommendedName>
        <fullName evidence="3">GxxExxY protein</fullName>
    </recommendedName>
</protein>